<dbReference type="EMBL" id="CP091511">
    <property type="protein sequence ID" value="UOO89078.1"/>
    <property type="molecule type" value="Genomic_DNA"/>
</dbReference>
<protein>
    <submittedName>
        <fullName evidence="1">Uncharacterized protein</fullName>
    </submittedName>
</protein>
<proteinExistence type="predicted"/>
<dbReference type="Proteomes" id="UP000832011">
    <property type="component" value="Chromosome"/>
</dbReference>
<accession>A0ABY4DZW3</accession>
<reference evidence="1 2" key="1">
    <citation type="journal article" date="2022" name="Res Sq">
        <title>Evolution of multicellular longitudinally dividing oral cavity symbionts (Neisseriaceae).</title>
        <authorList>
            <person name="Nyongesa S."/>
            <person name="Weber P."/>
            <person name="Bernet E."/>
            <person name="Pullido F."/>
            <person name="Nieckarz M."/>
            <person name="Delaby M."/>
            <person name="Nieves C."/>
            <person name="Viehboeck T."/>
            <person name="Krause N."/>
            <person name="Rivera-Millot A."/>
            <person name="Nakamura A."/>
            <person name="Vischer N."/>
            <person name="VanNieuwenhze M."/>
            <person name="Brun Y."/>
            <person name="Cava F."/>
            <person name="Bulgheresi S."/>
            <person name="Veyrier F."/>
        </authorList>
    </citation>
    <scope>NUCLEOTIDE SEQUENCE [LARGE SCALE GENOMIC DNA]</scope>
    <source>
        <strain evidence="1 2">SN4</strain>
    </source>
</reference>
<dbReference type="RefSeq" id="WP_058357252.1">
    <property type="nucleotide sequence ID" value="NZ_CABKVG010000010.1"/>
</dbReference>
<name>A0ABY4DZW3_9NEIS</name>
<sequence length="97" mass="11366">MSTRAVAIQCWQIINDETIAYETIAFKNGYKGCERTLRIMNILGQILLTEKQQSDDLWLDVLAEDGEILHEYPLTKSGLEYLHETYKIKRLKFAREE</sequence>
<evidence type="ECO:0000313" key="1">
    <source>
        <dbReference type="EMBL" id="UOO89078.1"/>
    </source>
</evidence>
<organism evidence="1 2">
    <name type="scientific">Vitreoscilla massiliensis</name>
    <dbReference type="NCBI Taxonomy" id="1689272"/>
    <lineage>
        <taxon>Bacteria</taxon>
        <taxon>Pseudomonadati</taxon>
        <taxon>Pseudomonadota</taxon>
        <taxon>Betaproteobacteria</taxon>
        <taxon>Neisseriales</taxon>
        <taxon>Neisseriaceae</taxon>
        <taxon>Vitreoscilla</taxon>
    </lineage>
</organism>
<evidence type="ECO:0000313" key="2">
    <source>
        <dbReference type="Proteomes" id="UP000832011"/>
    </source>
</evidence>
<gene>
    <name evidence="1" type="ORF">LVJ82_16800</name>
</gene>
<keyword evidence="2" id="KW-1185">Reference proteome</keyword>